<dbReference type="Proteomes" id="UP000285060">
    <property type="component" value="Unassembled WGS sequence"/>
</dbReference>
<dbReference type="GO" id="GO:0005634">
    <property type="term" value="C:nucleus"/>
    <property type="evidence" value="ECO:0007669"/>
    <property type="project" value="UniProtKB-SubCell"/>
</dbReference>
<feature type="compositionally biased region" description="Polar residues" evidence="9">
    <location>
        <begin position="1062"/>
        <end position="1077"/>
    </location>
</feature>
<dbReference type="GO" id="GO:0030015">
    <property type="term" value="C:CCR4-NOT core complex"/>
    <property type="evidence" value="ECO:0007669"/>
    <property type="project" value="InterPro"/>
</dbReference>
<evidence type="ECO:0000256" key="8">
    <source>
        <dbReference type="ARBA" id="ARBA00023242"/>
    </source>
</evidence>
<evidence type="ECO:0000256" key="3">
    <source>
        <dbReference type="ARBA" id="ARBA00007682"/>
    </source>
</evidence>
<feature type="compositionally biased region" description="Low complexity" evidence="9">
    <location>
        <begin position="1133"/>
        <end position="1146"/>
    </location>
</feature>
<sequence length="1407" mass="157428">MTHLPHDPLQQQQFLPTMPLSSAHGAAAAIVNDDGGADHTLEDLFFDRFNSVNDQVDCLEAQLADAVTQAMSSTTTAARIHITRQHLQVMNEERLQALSKVIVHSPDLLQRNRGLPSANVQNVPELWTRSFQKLKAMATHLKTAQSNMVELHGLVVECEGRVEMDKKLRTLHEAMENMRRYIASLRSNRHNEDFSNGFLIAEIMSRYYDKDISMHSFDNGIGLKVKKDNWDQLLKFMQKIPEFDPLGGKPAADAVMHCENGAAVTYLGRLYQCLTKRELQTVRPRKQKLVGEESPICTHAVVKEVQIKTIDDKNFNLAQLRAMRDANASMLQSGQAEYGYGIDQLDLDGAPEKGSVKRRVMDLLNEYISRKLTGTPVLSQLDGRKDRFEGFLEAMWAGGVLHDQDAAGVLEHDANAAAMLLSDFALPRLASLITTWPSKRHALLKIVYSFSAPKLVAHIQVIKRLREALPRMDVFIDCISLLLGLETELDETLADLYYYYCCMGLDMPHEKLRAACLSMLPRFLAWQPSLTLDLIARVSEFSTRYAWWEVKAQLIIVASAVLTHLTSQPPCDQLDCALTILQREVTPRAPVNLRRVRGTSTCLMMLDRHTLALVPTYVDVLRSLPLHMLQEVVSIPNEPFVGTLPLQGGSGAIYQLPVVRNVWDSSAIAKQVYLDFNDTASDEGAHDHHHPQSMTILQVCFDQIARDQPPEHVNELFAWTQSMVVAGLEHDHSCEMGVAILSTVAFYSSPSINVLDGPTMDQTLTRICSSGREAHVRLNILAQGVPRHKRCDVCATNATMAGQRKLLSEIDRTLKKVTEGVEVFNSIWDKVYSAAGQAQKEKHEADLKKEIKKLQRFRDQIKTWIGNSDVKDKRPLTDARRLIESKMEEFKVCEKETKTKAYSKEGLAQADRLDPAEQAKQNTIGWIQDDLTQFSEQIESMECEIERLRAMKGKKNKSDMENLELIIARHKWHVLKLEQIARLLDNDAIDPADVDGLKDDIDYYLEANQEPDFMESYGEDDIYEVLDLDALTNIQFNANGENDDDSSDQETEPPPPPPAPVSNRSTSTTRAGASNKKSSNPTPAAPPASVSSTAGIGRPSKVEPPPVAPRAVVLPPPMLKEPMAQVLLRKEQAAQAEKAAALAAKQSDPFPPVSASAARDSNSSTPTNQPSRQLPPPPAATITKARQTPIVEAAQSSPLRNVPSSSYGIVDDARAKVATAPSSATSTPHASPSPAKPSLSSSPNAPAIATLPPQPPIVLSDERRQLLRWIDESFKLMPEAVDSDKSSQSRYVPRNMYPTPPSFPSVPSPLFENPAVFEKLDLDTLFFIFYYQQGTYQQYLAALQLKKQAWGYHKKYKTWFKRHEEPQMTGDDFEQGTFVYFDYETGWCQRIKTEFTFEYSYLEDELV</sequence>
<feature type="compositionally biased region" description="Low complexity" evidence="9">
    <location>
        <begin position="1218"/>
        <end position="1247"/>
    </location>
</feature>
<dbReference type="PANTHER" id="PTHR23326">
    <property type="entry name" value="CCR4 NOT-RELATED"/>
    <property type="match status" value="1"/>
</dbReference>
<dbReference type="VEuPathDB" id="FungiDB:H310_06094"/>
<feature type="compositionally biased region" description="Pro residues" evidence="9">
    <location>
        <begin position="1102"/>
        <end position="1117"/>
    </location>
</feature>
<dbReference type="InterPro" id="IPR007207">
    <property type="entry name" value="Not_N"/>
</dbReference>
<proteinExistence type="inferred from homology"/>
<feature type="domain" description="CCR4-Not complex component Not N-terminal" evidence="10">
    <location>
        <begin position="803"/>
        <end position="1029"/>
    </location>
</feature>
<feature type="domain" description="CH-like" evidence="12">
    <location>
        <begin position="188"/>
        <end position="271"/>
    </location>
</feature>
<reference evidence="13 14" key="1">
    <citation type="submission" date="2018-08" db="EMBL/GenBank/DDBJ databases">
        <title>Aphanomyces genome sequencing and annotation.</title>
        <authorList>
            <person name="Minardi D."/>
            <person name="Oidtmann B."/>
            <person name="Van Der Giezen M."/>
            <person name="Studholme D.J."/>
        </authorList>
    </citation>
    <scope>NUCLEOTIDE SEQUENCE [LARGE SCALE GENOMIC DNA]</scope>
    <source>
        <strain evidence="13 14">NJM0002</strain>
    </source>
</reference>
<feature type="compositionally biased region" description="Acidic residues" evidence="9">
    <location>
        <begin position="1041"/>
        <end position="1051"/>
    </location>
</feature>
<dbReference type="Pfam" id="PF06294">
    <property type="entry name" value="CH_2"/>
    <property type="match status" value="1"/>
</dbReference>
<feature type="compositionally biased region" description="Low complexity" evidence="9">
    <location>
        <begin position="1078"/>
        <end position="1094"/>
    </location>
</feature>
<feature type="region of interest" description="Disordered" evidence="9">
    <location>
        <begin position="1037"/>
        <end position="1117"/>
    </location>
</feature>
<dbReference type="Pfam" id="PF04065">
    <property type="entry name" value="Not3"/>
    <property type="match status" value="1"/>
</dbReference>
<evidence type="ECO:0000256" key="1">
    <source>
        <dbReference type="ARBA" id="ARBA00004123"/>
    </source>
</evidence>
<dbReference type="InterPro" id="IPR038635">
    <property type="entry name" value="CCR4-NOT_su2/3/5_C_sf"/>
</dbReference>
<keyword evidence="5" id="KW-0678">Repressor</keyword>
<dbReference type="VEuPathDB" id="FungiDB:H310_03898"/>
<evidence type="ECO:0000313" key="14">
    <source>
        <dbReference type="Proteomes" id="UP000285060"/>
    </source>
</evidence>
<evidence type="ECO:0000256" key="7">
    <source>
        <dbReference type="ARBA" id="ARBA00023163"/>
    </source>
</evidence>
<dbReference type="InterPro" id="IPR036872">
    <property type="entry name" value="CH_dom_sf"/>
</dbReference>
<evidence type="ECO:0000256" key="5">
    <source>
        <dbReference type="ARBA" id="ARBA00022491"/>
    </source>
</evidence>
<dbReference type="GO" id="GO:0005737">
    <property type="term" value="C:cytoplasm"/>
    <property type="evidence" value="ECO:0007669"/>
    <property type="project" value="UniProtKB-SubCell"/>
</dbReference>
<dbReference type="Gene3D" id="1.10.418.10">
    <property type="entry name" value="Calponin-like domain"/>
    <property type="match status" value="1"/>
</dbReference>
<evidence type="ECO:0000259" key="11">
    <source>
        <dbReference type="Pfam" id="PF04153"/>
    </source>
</evidence>
<keyword evidence="6" id="KW-0805">Transcription regulation</keyword>
<organism evidence="13 14">
    <name type="scientific">Aphanomyces invadans</name>
    <dbReference type="NCBI Taxonomy" id="157072"/>
    <lineage>
        <taxon>Eukaryota</taxon>
        <taxon>Sar</taxon>
        <taxon>Stramenopiles</taxon>
        <taxon>Oomycota</taxon>
        <taxon>Saprolegniomycetes</taxon>
        <taxon>Saprolegniales</taxon>
        <taxon>Verrucalvaceae</taxon>
        <taxon>Aphanomyces</taxon>
    </lineage>
</organism>
<evidence type="ECO:0000256" key="9">
    <source>
        <dbReference type="SAM" id="MobiDB-lite"/>
    </source>
</evidence>
<comment type="caution">
    <text evidence="13">The sequence shown here is derived from an EMBL/GenBank/DDBJ whole genome shotgun (WGS) entry which is preliminary data.</text>
</comment>
<evidence type="ECO:0000313" key="13">
    <source>
        <dbReference type="EMBL" id="RHY27367.1"/>
    </source>
</evidence>
<feature type="compositionally biased region" description="Polar residues" evidence="9">
    <location>
        <begin position="1194"/>
        <end position="1207"/>
    </location>
</feature>
<keyword evidence="7" id="KW-0804">Transcription</keyword>
<comment type="similarity">
    <text evidence="3">Belongs to the CNOT2/3/5 family.</text>
</comment>
<comment type="subcellular location">
    <subcellularLocation>
        <location evidence="2">Cytoplasm</location>
    </subcellularLocation>
    <subcellularLocation>
        <location evidence="1">Nucleus</location>
    </subcellularLocation>
</comment>
<dbReference type="InterPro" id="IPR007282">
    <property type="entry name" value="NOT2/3/5_C"/>
</dbReference>
<protein>
    <submittedName>
        <fullName evidence="13">Uncharacterized protein</fullName>
    </submittedName>
</protein>
<dbReference type="Pfam" id="PF04153">
    <property type="entry name" value="NOT2_3_5_C"/>
    <property type="match status" value="1"/>
</dbReference>
<dbReference type="InterPro" id="IPR040168">
    <property type="entry name" value="Not2/3/5"/>
</dbReference>
<gene>
    <name evidence="13" type="ORF">DYB32_006836</name>
</gene>
<evidence type="ECO:0000259" key="10">
    <source>
        <dbReference type="Pfam" id="PF04065"/>
    </source>
</evidence>
<feature type="compositionally biased region" description="Polar residues" evidence="9">
    <location>
        <begin position="1159"/>
        <end position="1172"/>
    </location>
</feature>
<dbReference type="EMBL" id="QUSY01000787">
    <property type="protein sequence ID" value="RHY27367.1"/>
    <property type="molecule type" value="Genomic_DNA"/>
</dbReference>
<name>A0A3R7CXH7_9STRA</name>
<feature type="region of interest" description="Disordered" evidence="9">
    <location>
        <begin position="1130"/>
        <end position="1256"/>
    </location>
</feature>
<evidence type="ECO:0000256" key="4">
    <source>
        <dbReference type="ARBA" id="ARBA00022490"/>
    </source>
</evidence>
<evidence type="ECO:0000259" key="12">
    <source>
        <dbReference type="Pfam" id="PF06294"/>
    </source>
</evidence>
<evidence type="ECO:0000256" key="2">
    <source>
        <dbReference type="ARBA" id="ARBA00004496"/>
    </source>
</evidence>
<keyword evidence="8" id="KW-0539">Nucleus</keyword>
<dbReference type="Gene3D" id="2.30.30.1020">
    <property type="entry name" value="CCR4-NOT complex subunit 2/3/5, C-terminal domain"/>
    <property type="match status" value="1"/>
</dbReference>
<keyword evidence="4" id="KW-0963">Cytoplasm</keyword>
<evidence type="ECO:0000256" key="6">
    <source>
        <dbReference type="ARBA" id="ARBA00023015"/>
    </source>
</evidence>
<accession>A0A3R7CXH7</accession>
<feature type="domain" description="NOT2/NOT3/NOT5 C-terminal" evidence="11">
    <location>
        <begin position="1281"/>
        <end position="1402"/>
    </location>
</feature>
<keyword evidence="14" id="KW-1185">Reference proteome</keyword>
<dbReference type="GO" id="GO:0006355">
    <property type="term" value="P:regulation of DNA-templated transcription"/>
    <property type="evidence" value="ECO:0007669"/>
    <property type="project" value="InterPro"/>
</dbReference>
<dbReference type="InterPro" id="IPR010441">
    <property type="entry name" value="CH_2"/>
</dbReference>
<dbReference type="VEuPathDB" id="FungiDB:H310_03897"/>